<name>A0ACB9RT32_9MYRT</name>
<reference evidence="2" key="1">
    <citation type="journal article" date="2023" name="Front. Plant Sci.">
        <title>Chromosomal-level genome assembly of Melastoma candidum provides insights into trichome evolution.</title>
        <authorList>
            <person name="Zhong Y."/>
            <person name="Wu W."/>
            <person name="Sun C."/>
            <person name="Zou P."/>
            <person name="Liu Y."/>
            <person name="Dai S."/>
            <person name="Zhou R."/>
        </authorList>
    </citation>
    <scope>NUCLEOTIDE SEQUENCE [LARGE SCALE GENOMIC DNA]</scope>
</reference>
<protein>
    <submittedName>
        <fullName evidence="1">Uncharacterized protein</fullName>
    </submittedName>
</protein>
<dbReference type="EMBL" id="CM042882">
    <property type="protein sequence ID" value="KAI4380991.1"/>
    <property type="molecule type" value="Genomic_DNA"/>
</dbReference>
<dbReference type="Proteomes" id="UP001057402">
    <property type="component" value="Chromosome 3"/>
</dbReference>
<accession>A0ACB9RT32</accession>
<evidence type="ECO:0000313" key="2">
    <source>
        <dbReference type="Proteomes" id="UP001057402"/>
    </source>
</evidence>
<proteinExistence type="predicted"/>
<sequence>MGLLPLDSERDRGVREGFWSGSDEVHCGCYGGALRTSCCRWGAPGSWGAVEAAVAESASRGGVEGLCGSRKALVIRKILQEAWWPQEVVLLRRSIFRDGERGTFCEQLRGMRLAGRSAERALSGRSRRPLRLEDLLKRSEAFGGDGSWKPVDPKRGGTVQEEGETVSLGACPLPPLFWKAGGCRKLSSAPVVSQVATSHQGDDDTSVDKRLKKRGNWDLLTLKGGDHVYSRSINTFFPCTETSGVEDVIDEDGKVEVNEMVAVIEACSEEALTLELFEEVAAYTGWIRENASAAAEYFGMTALESILLPV</sequence>
<comment type="caution">
    <text evidence="1">The sequence shown here is derived from an EMBL/GenBank/DDBJ whole genome shotgun (WGS) entry which is preliminary data.</text>
</comment>
<gene>
    <name evidence="1" type="ORF">MLD38_007111</name>
</gene>
<keyword evidence="2" id="KW-1185">Reference proteome</keyword>
<evidence type="ECO:0000313" key="1">
    <source>
        <dbReference type="EMBL" id="KAI4380991.1"/>
    </source>
</evidence>
<organism evidence="1 2">
    <name type="scientific">Melastoma candidum</name>
    <dbReference type="NCBI Taxonomy" id="119954"/>
    <lineage>
        <taxon>Eukaryota</taxon>
        <taxon>Viridiplantae</taxon>
        <taxon>Streptophyta</taxon>
        <taxon>Embryophyta</taxon>
        <taxon>Tracheophyta</taxon>
        <taxon>Spermatophyta</taxon>
        <taxon>Magnoliopsida</taxon>
        <taxon>eudicotyledons</taxon>
        <taxon>Gunneridae</taxon>
        <taxon>Pentapetalae</taxon>
        <taxon>rosids</taxon>
        <taxon>malvids</taxon>
        <taxon>Myrtales</taxon>
        <taxon>Melastomataceae</taxon>
        <taxon>Melastomatoideae</taxon>
        <taxon>Melastomateae</taxon>
        <taxon>Melastoma</taxon>
    </lineage>
</organism>